<evidence type="ECO:0000256" key="8">
    <source>
        <dbReference type="ARBA" id="ARBA00022840"/>
    </source>
</evidence>
<evidence type="ECO:0000313" key="13">
    <source>
        <dbReference type="Proteomes" id="UP001138997"/>
    </source>
</evidence>
<evidence type="ECO:0000256" key="2">
    <source>
        <dbReference type="ARBA" id="ARBA00007599"/>
    </source>
</evidence>
<evidence type="ECO:0000313" key="12">
    <source>
        <dbReference type="EMBL" id="MCD5313011.1"/>
    </source>
</evidence>
<gene>
    <name evidence="12" type="primary">tsaE</name>
    <name evidence="12" type="ORF">LR394_19050</name>
</gene>
<proteinExistence type="inferred from homology"/>
<evidence type="ECO:0000256" key="11">
    <source>
        <dbReference type="ARBA" id="ARBA00032441"/>
    </source>
</evidence>
<protein>
    <recommendedName>
        <fullName evidence="3">tRNA threonylcarbamoyladenosine biosynthesis protein TsaE</fullName>
    </recommendedName>
    <alternativeName>
        <fullName evidence="11">t(6)A37 threonylcarbamoyladenosine biosynthesis protein TsaE</fullName>
    </alternativeName>
</protein>
<comment type="subcellular location">
    <subcellularLocation>
        <location evidence="1">Cytoplasm</location>
    </subcellularLocation>
</comment>
<evidence type="ECO:0000256" key="6">
    <source>
        <dbReference type="ARBA" id="ARBA00022723"/>
    </source>
</evidence>
<evidence type="ECO:0000256" key="3">
    <source>
        <dbReference type="ARBA" id="ARBA00019010"/>
    </source>
</evidence>
<dbReference type="Pfam" id="PF02367">
    <property type="entry name" value="TsaE"/>
    <property type="match status" value="1"/>
</dbReference>
<dbReference type="GO" id="GO:0005737">
    <property type="term" value="C:cytoplasm"/>
    <property type="evidence" value="ECO:0007669"/>
    <property type="project" value="UniProtKB-SubCell"/>
</dbReference>
<keyword evidence="13" id="KW-1185">Reference proteome</keyword>
<dbReference type="PANTHER" id="PTHR33540">
    <property type="entry name" value="TRNA THREONYLCARBAMOYLADENOSINE BIOSYNTHESIS PROTEIN TSAE"/>
    <property type="match status" value="1"/>
</dbReference>
<keyword evidence="8" id="KW-0067">ATP-binding</keyword>
<evidence type="ECO:0000256" key="4">
    <source>
        <dbReference type="ARBA" id="ARBA00022490"/>
    </source>
</evidence>
<evidence type="ECO:0000256" key="10">
    <source>
        <dbReference type="ARBA" id="ARBA00024908"/>
    </source>
</evidence>
<dbReference type="Gene3D" id="3.40.50.300">
    <property type="entry name" value="P-loop containing nucleotide triphosphate hydrolases"/>
    <property type="match status" value="1"/>
</dbReference>
<dbReference type="PANTHER" id="PTHR33540:SF2">
    <property type="entry name" value="TRNA THREONYLCARBAMOYLADENOSINE BIOSYNTHESIS PROTEIN TSAE"/>
    <property type="match status" value="1"/>
</dbReference>
<keyword evidence="4" id="KW-0963">Cytoplasm</keyword>
<keyword evidence="6" id="KW-0479">Metal-binding</keyword>
<sequence>MSGAHRADPAGSVGRPAVTVTSTVPSAAAMRELGGLVAGLLGPGDLLVLTGDLGAGKTTMTQGIGAGLQVRGDITSPTFVIARVHPSLVEGPPLVHVDAYRLDTLSEVDDLDLDAELSESVTVVEWGEGLVEGLADDRLEVRLERPRGASGPDDPETLADETRTVRLRGFGPRWAGVDLPSI</sequence>
<dbReference type="Proteomes" id="UP001138997">
    <property type="component" value="Unassembled WGS sequence"/>
</dbReference>
<dbReference type="AlphaFoldDB" id="A0A9X1NGS5"/>
<reference evidence="12" key="1">
    <citation type="submission" date="2021-11" db="EMBL/GenBank/DDBJ databases">
        <title>Streptomyces corallinus and Kineosporia corallina sp. nov., two new coral-derived marine actinobacteria.</title>
        <authorList>
            <person name="Buangrab K."/>
            <person name="Sutthacheep M."/>
            <person name="Yeemin T."/>
            <person name="Harunari E."/>
            <person name="Igarashi Y."/>
            <person name="Sripreechasak P."/>
            <person name="Kanchanasin P."/>
            <person name="Tanasupawat S."/>
            <person name="Phongsopitanun W."/>
        </authorList>
    </citation>
    <scope>NUCLEOTIDE SEQUENCE</scope>
    <source>
        <strain evidence="12">JCM 31032</strain>
    </source>
</reference>
<dbReference type="GO" id="GO:0002949">
    <property type="term" value="P:tRNA threonylcarbamoyladenosine modification"/>
    <property type="evidence" value="ECO:0007669"/>
    <property type="project" value="InterPro"/>
</dbReference>
<evidence type="ECO:0000256" key="1">
    <source>
        <dbReference type="ARBA" id="ARBA00004496"/>
    </source>
</evidence>
<dbReference type="InterPro" id="IPR003442">
    <property type="entry name" value="T6A_TsaE"/>
</dbReference>
<evidence type="ECO:0000256" key="5">
    <source>
        <dbReference type="ARBA" id="ARBA00022694"/>
    </source>
</evidence>
<organism evidence="12 13">
    <name type="scientific">Kineosporia babensis</name>
    <dbReference type="NCBI Taxonomy" id="499548"/>
    <lineage>
        <taxon>Bacteria</taxon>
        <taxon>Bacillati</taxon>
        <taxon>Actinomycetota</taxon>
        <taxon>Actinomycetes</taxon>
        <taxon>Kineosporiales</taxon>
        <taxon>Kineosporiaceae</taxon>
        <taxon>Kineosporia</taxon>
    </lineage>
</organism>
<accession>A0A9X1NGS5</accession>
<comment type="similarity">
    <text evidence="2">Belongs to the TsaE family.</text>
</comment>
<dbReference type="GO" id="GO:0046872">
    <property type="term" value="F:metal ion binding"/>
    <property type="evidence" value="ECO:0007669"/>
    <property type="project" value="UniProtKB-KW"/>
</dbReference>
<evidence type="ECO:0000256" key="9">
    <source>
        <dbReference type="ARBA" id="ARBA00022842"/>
    </source>
</evidence>
<dbReference type="InterPro" id="IPR027417">
    <property type="entry name" value="P-loop_NTPase"/>
</dbReference>
<dbReference type="GO" id="GO:0005524">
    <property type="term" value="F:ATP binding"/>
    <property type="evidence" value="ECO:0007669"/>
    <property type="project" value="UniProtKB-KW"/>
</dbReference>
<dbReference type="EMBL" id="JAJOMB010000010">
    <property type="protein sequence ID" value="MCD5313011.1"/>
    <property type="molecule type" value="Genomic_DNA"/>
</dbReference>
<name>A0A9X1NGS5_9ACTN</name>
<keyword evidence="9" id="KW-0460">Magnesium</keyword>
<keyword evidence="7" id="KW-0547">Nucleotide-binding</keyword>
<dbReference type="SUPFAM" id="SSF52540">
    <property type="entry name" value="P-loop containing nucleoside triphosphate hydrolases"/>
    <property type="match status" value="1"/>
</dbReference>
<comment type="function">
    <text evidence="10">Required for the formation of a threonylcarbamoyl group on adenosine at position 37 (t(6)A37) in tRNAs that read codons beginning with adenine. Is involved in the transfer of the threonylcarbamoyl moiety of threonylcarbamoyl-AMP (TC-AMP) to the N6 group of A37, together with TsaD and TsaB. TsaE seems to play an indirect role in the t(6)A biosynthesis pathway, possibly in regulating the core enzymatic function of TsaD.</text>
</comment>
<dbReference type="RefSeq" id="WP_231443813.1">
    <property type="nucleotide sequence ID" value="NZ_JAJOMB010000010.1"/>
</dbReference>
<evidence type="ECO:0000256" key="7">
    <source>
        <dbReference type="ARBA" id="ARBA00022741"/>
    </source>
</evidence>
<comment type="caution">
    <text evidence="12">The sequence shown here is derived from an EMBL/GenBank/DDBJ whole genome shotgun (WGS) entry which is preliminary data.</text>
</comment>
<keyword evidence="5" id="KW-0819">tRNA processing</keyword>
<dbReference type="NCBIfam" id="TIGR00150">
    <property type="entry name" value="T6A_YjeE"/>
    <property type="match status" value="1"/>
</dbReference>